<feature type="region of interest" description="Disordered" evidence="1">
    <location>
        <begin position="39"/>
        <end position="81"/>
    </location>
</feature>
<evidence type="ECO:0000313" key="3">
    <source>
        <dbReference type="EMBL" id="KAK9088904.1"/>
    </source>
</evidence>
<feature type="compositionally biased region" description="Basic and acidic residues" evidence="1">
    <location>
        <begin position="41"/>
        <end position="81"/>
    </location>
</feature>
<dbReference type="AlphaFoldDB" id="A0AAP0HJ30"/>
<feature type="transmembrane region" description="Helical" evidence="2">
    <location>
        <begin position="128"/>
        <end position="149"/>
    </location>
</feature>
<protein>
    <submittedName>
        <fullName evidence="3">Uncharacterized protein</fullName>
    </submittedName>
</protein>
<evidence type="ECO:0000313" key="4">
    <source>
        <dbReference type="Proteomes" id="UP001419268"/>
    </source>
</evidence>
<accession>A0AAP0HJ30</accession>
<feature type="region of interest" description="Disordered" evidence="1">
    <location>
        <begin position="1"/>
        <end position="23"/>
    </location>
</feature>
<proteinExistence type="predicted"/>
<keyword evidence="2" id="KW-1133">Transmembrane helix</keyword>
<reference evidence="3 4" key="1">
    <citation type="submission" date="2024-01" db="EMBL/GenBank/DDBJ databases">
        <title>Genome assemblies of Stephania.</title>
        <authorList>
            <person name="Yang L."/>
        </authorList>
    </citation>
    <scope>NUCLEOTIDE SEQUENCE [LARGE SCALE GENOMIC DNA]</scope>
    <source>
        <strain evidence="3">JXDWG</strain>
        <tissue evidence="3">Leaf</tissue>
    </source>
</reference>
<dbReference type="Proteomes" id="UP001419268">
    <property type="component" value="Unassembled WGS sequence"/>
</dbReference>
<sequence length="216" mass="24580">MPRKTPNRQQIGEKPRTHSSPKFTIYIKLGDSTYLSVVQKGESEGTTVRERSLSGRAETERTPRGRESTLRDSRKESRRRETVRTVEVKKMVVRELADLRMNLKQLWKSNASYPGVDVTRLKRLQITVALLLDLLTGLSSLLVTIAGIISKLENIDVRHTKSCKKSLIYEGPCNFILKDKNKGALKVCRKQLVRNTESRQGHKVLASQRGPRKSLE</sequence>
<comment type="caution">
    <text evidence="3">The sequence shown here is derived from an EMBL/GenBank/DDBJ whole genome shotgun (WGS) entry which is preliminary data.</text>
</comment>
<name>A0AAP0HJ30_9MAGN</name>
<keyword evidence="2" id="KW-0472">Membrane</keyword>
<evidence type="ECO:0000256" key="1">
    <source>
        <dbReference type="SAM" id="MobiDB-lite"/>
    </source>
</evidence>
<gene>
    <name evidence="3" type="ORF">Scep_027986</name>
</gene>
<keyword evidence="4" id="KW-1185">Reference proteome</keyword>
<organism evidence="3 4">
    <name type="scientific">Stephania cephalantha</name>
    <dbReference type="NCBI Taxonomy" id="152367"/>
    <lineage>
        <taxon>Eukaryota</taxon>
        <taxon>Viridiplantae</taxon>
        <taxon>Streptophyta</taxon>
        <taxon>Embryophyta</taxon>
        <taxon>Tracheophyta</taxon>
        <taxon>Spermatophyta</taxon>
        <taxon>Magnoliopsida</taxon>
        <taxon>Ranunculales</taxon>
        <taxon>Menispermaceae</taxon>
        <taxon>Menispermoideae</taxon>
        <taxon>Cissampelideae</taxon>
        <taxon>Stephania</taxon>
    </lineage>
</organism>
<evidence type="ECO:0000256" key="2">
    <source>
        <dbReference type="SAM" id="Phobius"/>
    </source>
</evidence>
<keyword evidence="2" id="KW-0812">Transmembrane</keyword>
<dbReference type="EMBL" id="JBBNAG010000012">
    <property type="protein sequence ID" value="KAK9088904.1"/>
    <property type="molecule type" value="Genomic_DNA"/>
</dbReference>